<sequence>MDSTSLTVPFVQEIAKEALTSVPERYVRPLHERPTLSSTTTPLPQVPVIDLSKLFSQDLKESELENLHSACKEWGFFQLINHGVSNSLVEKVKRGVHELFNLPIEEKKMFAQREGEGVEGYGQAFVVSEEQKLEWADMFFMLTLPPQVRKPYLFPKLPLPFRDDLERYCGELKKLAMKIIELMGSALSVERKEIRELFGEGVQSMRMNYYPPCPEPEVVMGLNPHSDGGGLTILLQANEMEGLQINKDGMWIPVKPLPNSFIINLGDMLEIMTNGIYRSIEHRATVNSEKERISIATFYNPGMEVTLGPAPSLVTPKTPPLFRSIKVTEYYAGYLSRELKGRSYLDTMRIPNNDHKTSSHCFDSKHTHSTNI</sequence>
<dbReference type="InterPro" id="IPR026992">
    <property type="entry name" value="DIOX_N"/>
</dbReference>
<dbReference type="FunFam" id="2.60.120.330:FF:000001">
    <property type="entry name" value="Protein SRG1"/>
    <property type="match status" value="1"/>
</dbReference>
<evidence type="ECO:0000256" key="4">
    <source>
        <dbReference type="ARBA" id="ARBA00023002"/>
    </source>
</evidence>
<evidence type="ECO:0000256" key="2">
    <source>
        <dbReference type="ARBA" id="ARBA00022723"/>
    </source>
</evidence>
<evidence type="ECO:0000256" key="5">
    <source>
        <dbReference type="ARBA" id="ARBA00023004"/>
    </source>
</evidence>
<dbReference type="Gene3D" id="2.60.120.330">
    <property type="entry name" value="B-lactam Antibiotic, Isopenicillin N Synthase, Chain"/>
    <property type="match status" value="1"/>
</dbReference>
<keyword evidence="3" id="KW-0847">Vitamin C</keyword>
<proteinExistence type="inferred from homology"/>
<evidence type="ECO:0000256" key="6">
    <source>
        <dbReference type="RuleBase" id="RU003682"/>
    </source>
</evidence>
<keyword evidence="5 6" id="KW-0408">Iron</keyword>
<dbReference type="PANTHER" id="PTHR47991">
    <property type="entry name" value="OXOGLUTARATE/IRON-DEPENDENT DIOXYGENASE"/>
    <property type="match status" value="1"/>
</dbReference>
<evidence type="ECO:0000313" key="8">
    <source>
        <dbReference type="EMBL" id="QCD83695.1"/>
    </source>
</evidence>
<gene>
    <name evidence="8" type="ORF">DEO72_LG2g4042</name>
</gene>
<feature type="domain" description="Fe2OG dioxygenase" evidence="7">
    <location>
        <begin position="201"/>
        <end position="301"/>
    </location>
</feature>
<accession>A0A4D6L5G3</accession>
<dbReference type="Pfam" id="PF03171">
    <property type="entry name" value="2OG-FeII_Oxy"/>
    <property type="match status" value="1"/>
</dbReference>
<dbReference type="Gramene" id="Vigun03g158300.2.v1.2">
    <property type="protein sequence ID" value="Vigun03g158300.2.v1.2"/>
    <property type="gene ID" value="Vigun03g158300.v1.2"/>
</dbReference>
<dbReference type="InterPro" id="IPR027443">
    <property type="entry name" value="IPNS-like_sf"/>
</dbReference>
<keyword evidence="4 6" id="KW-0560">Oxidoreductase</keyword>
<keyword evidence="2 6" id="KW-0479">Metal-binding</keyword>
<dbReference type="GO" id="GO:0031418">
    <property type="term" value="F:L-ascorbic acid binding"/>
    <property type="evidence" value="ECO:0007669"/>
    <property type="project" value="UniProtKB-KW"/>
</dbReference>
<evidence type="ECO:0000256" key="3">
    <source>
        <dbReference type="ARBA" id="ARBA00022896"/>
    </source>
</evidence>
<dbReference type="OrthoDB" id="288590at2759"/>
<dbReference type="PROSITE" id="PS51471">
    <property type="entry name" value="FE2OG_OXY"/>
    <property type="match status" value="1"/>
</dbReference>
<evidence type="ECO:0000313" key="9">
    <source>
        <dbReference type="Proteomes" id="UP000501690"/>
    </source>
</evidence>
<comment type="similarity">
    <text evidence="1 6">Belongs to the iron/ascorbate-dependent oxidoreductase family.</text>
</comment>
<protein>
    <submittedName>
        <fullName evidence="8">Isopenicillin N synthase-like</fullName>
    </submittedName>
</protein>
<dbReference type="GO" id="GO:0046872">
    <property type="term" value="F:metal ion binding"/>
    <property type="evidence" value="ECO:0007669"/>
    <property type="project" value="UniProtKB-KW"/>
</dbReference>
<dbReference type="InterPro" id="IPR050295">
    <property type="entry name" value="Plant_2OG-oxidoreductases"/>
</dbReference>
<keyword evidence="9" id="KW-1185">Reference proteome</keyword>
<dbReference type="EMBL" id="CP039346">
    <property type="protein sequence ID" value="QCD83695.1"/>
    <property type="molecule type" value="Genomic_DNA"/>
</dbReference>
<name>A0A4D6L5G3_VIGUN</name>
<dbReference type="Pfam" id="PF14226">
    <property type="entry name" value="DIOX_N"/>
    <property type="match status" value="1"/>
</dbReference>
<dbReference type="GO" id="GO:0016491">
    <property type="term" value="F:oxidoreductase activity"/>
    <property type="evidence" value="ECO:0007669"/>
    <property type="project" value="UniProtKB-KW"/>
</dbReference>
<evidence type="ECO:0000256" key="1">
    <source>
        <dbReference type="ARBA" id="ARBA00008056"/>
    </source>
</evidence>
<dbReference type="InterPro" id="IPR044861">
    <property type="entry name" value="IPNS-like_FE2OG_OXY"/>
</dbReference>
<dbReference type="Gramene" id="Vigun03g158300.1.v1.2">
    <property type="protein sequence ID" value="Vigun03g158300.1.v1.2"/>
    <property type="gene ID" value="Vigun03g158300.v1.2"/>
</dbReference>
<organism evidence="8 9">
    <name type="scientific">Vigna unguiculata</name>
    <name type="common">Cowpea</name>
    <dbReference type="NCBI Taxonomy" id="3917"/>
    <lineage>
        <taxon>Eukaryota</taxon>
        <taxon>Viridiplantae</taxon>
        <taxon>Streptophyta</taxon>
        <taxon>Embryophyta</taxon>
        <taxon>Tracheophyta</taxon>
        <taxon>Spermatophyta</taxon>
        <taxon>Magnoliopsida</taxon>
        <taxon>eudicotyledons</taxon>
        <taxon>Gunneridae</taxon>
        <taxon>Pentapetalae</taxon>
        <taxon>rosids</taxon>
        <taxon>fabids</taxon>
        <taxon>Fabales</taxon>
        <taxon>Fabaceae</taxon>
        <taxon>Papilionoideae</taxon>
        <taxon>50 kb inversion clade</taxon>
        <taxon>NPAAA clade</taxon>
        <taxon>indigoferoid/millettioid clade</taxon>
        <taxon>Phaseoleae</taxon>
        <taxon>Vigna</taxon>
    </lineage>
</organism>
<reference evidence="8 9" key="1">
    <citation type="submission" date="2019-04" db="EMBL/GenBank/DDBJ databases">
        <title>An improved genome assembly and genetic linkage map for asparagus bean, Vigna unguiculata ssp. sesquipedialis.</title>
        <authorList>
            <person name="Xia Q."/>
            <person name="Zhang R."/>
            <person name="Dong Y."/>
        </authorList>
    </citation>
    <scope>NUCLEOTIDE SEQUENCE [LARGE SCALE GENOMIC DNA]</scope>
    <source>
        <tissue evidence="8">Leaf</tissue>
    </source>
</reference>
<dbReference type="InterPro" id="IPR005123">
    <property type="entry name" value="Oxoglu/Fe-dep_dioxygenase_dom"/>
</dbReference>
<dbReference type="Proteomes" id="UP000501690">
    <property type="component" value="Linkage Group LG2"/>
</dbReference>
<evidence type="ECO:0000259" key="7">
    <source>
        <dbReference type="PROSITE" id="PS51471"/>
    </source>
</evidence>
<dbReference type="SUPFAM" id="SSF51197">
    <property type="entry name" value="Clavaminate synthase-like"/>
    <property type="match status" value="1"/>
</dbReference>
<dbReference type="AlphaFoldDB" id="A0A4D6L5G3"/>